<dbReference type="EMBL" id="JBBPHU010000012">
    <property type="protein sequence ID" value="KAK7511360.1"/>
    <property type="molecule type" value="Genomic_DNA"/>
</dbReference>
<feature type="compositionally biased region" description="Polar residues" evidence="1">
    <location>
        <begin position="245"/>
        <end position="268"/>
    </location>
</feature>
<feature type="compositionally biased region" description="Low complexity" evidence="1">
    <location>
        <begin position="285"/>
        <end position="297"/>
    </location>
</feature>
<sequence>MEPPTPGRPAPECPKPEDYDEWRNQPRQECIFEWRPRANKALNLLVAEKEWVRSEIDSARAERDTLADAHEALAREVGQMGAQVQRFVRDADGSYCTSRHSCDLIHRLQRQVTQRDERIEALEARIGALEAGQSRSGHASATSVMLSHQTQQTGQASSSTVTPAGRASSTGIHEGTPAAVSPPPLAMRLASPAISDGPKQCGKRATTEDNDIQGPPVSRKRTQLDGPSMSAPPLQRGSPAHPRTSFANYQNDNTRSSASTPAKPSRATNRVMEVIDLTQDDEPDATTGSPSPTAAATRLGSIHLGGDPNRIEKEGSAVARCACCSAPHDDDEDGT</sequence>
<accession>A0ABR1KBN0</accession>
<feature type="region of interest" description="Disordered" evidence="1">
    <location>
        <begin position="1"/>
        <end position="21"/>
    </location>
</feature>
<comment type="caution">
    <text evidence="2">The sequence shown here is derived from an EMBL/GenBank/DDBJ whole genome shotgun (WGS) entry which is preliminary data.</text>
</comment>
<gene>
    <name evidence="2" type="ORF">IWZ03DRAFT_58661</name>
</gene>
<protein>
    <submittedName>
        <fullName evidence="2">Uncharacterized protein</fullName>
    </submittedName>
</protein>
<keyword evidence="3" id="KW-1185">Reference proteome</keyword>
<organism evidence="2 3">
    <name type="scientific">Phyllosticta citriasiana</name>
    <dbReference type="NCBI Taxonomy" id="595635"/>
    <lineage>
        <taxon>Eukaryota</taxon>
        <taxon>Fungi</taxon>
        <taxon>Dikarya</taxon>
        <taxon>Ascomycota</taxon>
        <taxon>Pezizomycotina</taxon>
        <taxon>Dothideomycetes</taxon>
        <taxon>Dothideomycetes incertae sedis</taxon>
        <taxon>Botryosphaeriales</taxon>
        <taxon>Phyllostictaceae</taxon>
        <taxon>Phyllosticta</taxon>
    </lineage>
</organism>
<dbReference type="Proteomes" id="UP001363622">
    <property type="component" value="Unassembled WGS sequence"/>
</dbReference>
<evidence type="ECO:0000256" key="1">
    <source>
        <dbReference type="SAM" id="MobiDB-lite"/>
    </source>
</evidence>
<evidence type="ECO:0000313" key="2">
    <source>
        <dbReference type="EMBL" id="KAK7511360.1"/>
    </source>
</evidence>
<evidence type="ECO:0000313" key="3">
    <source>
        <dbReference type="Proteomes" id="UP001363622"/>
    </source>
</evidence>
<feature type="region of interest" description="Disordered" evidence="1">
    <location>
        <begin position="131"/>
        <end position="311"/>
    </location>
</feature>
<name>A0ABR1KBN0_9PEZI</name>
<proteinExistence type="predicted"/>
<reference evidence="2 3" key="1">
    <citation type="submission" date="2024-04" db="EMBL/GenBank/DDBJ databases">
        <title>Phyllosticta paracitricarpa is synonymous to the EU quarantine fungus P. citricarpa based on phylogenomic analyses.</title>
        <authorList>
            <consortium name="Lawrence Berkeley National Laboratory"/>
            <person name="Van Ingen-Buijs V.A."/>
            <person name="Van Westerhoven A.C."/>
            <person name="Haridas S."/>
            <person name="Skiadas P."/>
            <person name="Martin F."/>
            <person name="Groenewald J.Z."/>
            <person name="Crous P.W."/>
            <person name="Seidl M.F."/>
        </authorList>
    </citation>
    <scope>NUCLEOTIDE SEQUENCE [LARGE SCALE GENOMIC DNA]</scope>
    <source>
        <strain evidence="2 3">CBS 123371</strain>
    </source>
</reference>
<feature type="compositionally biased region" description="Pro residues" evidence="1">
    <location>
        <begin position="1"/>
        <end position="13"/>
    </location>
</feature>
<feature type="compositionally biased region" description="Polar residues" evidence="1">
    <location>
        <begin position="133"/>
        <end position="146"/>
    </location>
</feature>
<feature type="compositionally biased region" description="Low complexity" evidence="1">
    <location>
        <begin position="147"/>
        <end position="162"/>
    </location>
</feature>